<keyword evidence="2" id="KW-0732">Signal</keyword>
<gene>
    <name evidence="3" type="ORF">D9615_005276</name>
</gene>
<dbReference type="AlphaFoldDB" id="A0A8H5H764"/>
<dbReference type="Proteomes" id="UP000565441">
    <property type="component" value="Unassembled WGS sequence"/>
</dbReference>
<organism evidence="3 4">
    <name type="scientific">Tricholomella constricta</name>
    <dbReference type="NCBI Taxonomy" id="117010"/>
    <lineage>
        <taxon>Eukaryota</taxon>
        <taxon>Fungi</taxon>
        <taxon>Dikarya</taxon>
        <taxon>Basidiomycota</taxon>
        <taxon>Agaricomycotina</taxon>
        <taxon>Agaricomycetes</taxon>
        <taxon>Agaricomycetidae</taxon>
        <taxon>Agaricales</taxon>
        <taxon>Tricholomatineae</taxon>
        <taxon>Lyophyllaceae</taxon>
        <taxon>Tricholomella</taxon>
    </lineage>
</organism>
<feature type="chain" id="PRO_5034287232" evidence="2">
    <location>
        <begin position="37"/>
        <end position="273"/>
    </location>
</feature>
<name>A0A8H5H764_9AGAR</name>
<protein>
    <submittedName>
        <fullName evidence="3">Uncharacterized protein</fullName>
    </submittedName>
</protein>
<evidence type="ECO:0000256" key="2">
    <source>
        <dbReference type="SAM" id="SignalP"/>
    </source>
</evidence>
<comment type="caution">
    <text evidence="3">The sequence shown here is derived from an EMBL/GenBank/DDBJ whole genome shotgun (WGS) entry which is preliminary data.</text>
</comment>
<feature type="region of interest" description="Disordered" evidence="1">
    <location>
        <begin position="252"/>
        <end position="273"/>
    </location>
</feature>
<reference evidence="3 4" key="1">
    <citation type="journal article" date="2020" name="ISME J.">
        <title>Uncovering the hidden diversity of litter-decomposition mechanisms in mushroom-forming fungi.</title>
        <authorList>
            <person name="Floudas D."/>
            <person name="Bentzer J."/>
            <person name="Ahren D."/>
            <person name="Johansson T."/>
            <person name="Persson P."/>
            <person name="Tunlid A."/>
        </authorList>
    </citation>
    <scope>NUCLEOTIDE SEQUENCE [LARGE SCALE GENOMIC DNA]</scope>
    <source>
        <strain evidence="3 4">CBS 661.87</strain>
    </source>
</reference>
<dbReference type="OrthoDB" id="3267335at2759"/>
<dbReference type="EMBL" id="JAACJP010000023">
    <property type="protein sequence ID" value="KAF5377670.1"/>
    <property type="molecule type" value="Genomic_DNA"/>
</dbReference>
<feature type="signal peptide" evidence="2">
    <location>
        <begin position="1"/>
        <end position="36"/>
    </location>
</feature>
<evidence type="ECO:0000256" key="1">
    <source>
        <dbReference type="SAM" id="MobiDB-lite"/>
    </source>
</evidence>
<evidence type="ECO:0000313" key="3">
    <source>
        <dbReference type="EMBL" id="KAF5377670.1"/>
    </source>
</evidence>
<feature type="region of interest" description="Disordered" evidence="1">
    <location>
        <begin position="174"/>
        <end position="196"/>
    </location>
</feature>
<sequence>MNEKYPKLCCGVAKWLYHWLLISIFMFAQGPRVAWAQVFNNGQMFTNGLSIINSPAPNTPFHSGATLPISIEVSGNGKLPSAALIPNSGLLTFYDALEIYLVSSQVQMNITISTGPDFLTGETGSVRHLNWFIPACIPPGLYNLTFYETGHVNGEAYFSITQIPITINNDFPQSPCSAGTNRLQPQPQPSSPLDQPPFLSNQSMAETFVTALSSSSAAPTLPTSFPPSSSVANVLVSTVTVVTTEFGLPLDNNRDHDNGHSAGQLGILPSQFL</sequence>
<keyword evidence="4" id="KW-1185">Reference proteome</keyword>
<evidence type="ECO:0000313" key="4">
    <source>
        <dbReference type="Proteomes" id="UP000565441"/>
    </source>
</evidence>
<proteinExistence type="predicted"/>
<accession>A0A8H5H764</accession>